<gene>
    <name evidence="1" type="ORF">WMN62_07885</name>
</gene>
<organism evidence="1 2">
    <name type="scientific">Curtobacterium citreum</name>
    <dbReference type="NCBI Taxonomy" id="2036"/>
    <lineage>
        <taxon>Bacteria</taxon>
        <taxon>Bacillati</taxon>
        <taxon>Actinomycetota</taxon>
        <taxon>Actinomycetes</taxon>
        <taxon>Micrococcales</taxon>
        <taxon>Microbacteriaceae</taxon>
        <taxon>Curtobacterium</taxon>
    </lineage>
</organism>
<sequence length="402" mass="44646">MSNDVVVQPAAEAMEANDASSLMLLIRPQWQAKGLIERVRRLLPVDPSSACQRLLNAAIADLREKIKIAGIDIAEESASAFGLPPVRKADDIDNYSTARIIDLAYRMGLLSRPEWRRMTRVYDIRRDLEHEDSEYEAGVEDLIYIFKTCIEAVLARDPVTLIKVAEVKDVVQAAGPAVADERMTEDFEHAPDTRQIEILKFLLSLSLNESESELVRSNAFTVIGVLADSARDNVIVELAKHMQEKVGRRGLTALEVRVAIKSRVYPYLRKAQKKAFYSGLAGTLEAVSYNWRSNANHGSVLRSIIELGGLAPVTPEHLPRFVKWMTLCYIGEPGGYGAGVGRAVFFSNSAAPLIHEIFEAAPEVVRPELVALESDRDVQAAKIRGVAVSRRFDELLDLVEPR</sequence>
<dbReference type="EMBL" id="JBBLYY010000042">
    <property type="protein sequence ID" value="MEK0171386.1"/>
    <property type="molecule type" value="Genomic_DNA"/>
</dbReference>
<proteinExistence type="predicted"/>
<accession>A0ABU8Y986</accession>
<comment type="caution">
    <text evidence="1">The sequence shown here is derived from an EMBL/GenBank/DDBJ whole genome shotgun (WGS) entry which is preliminary data.</text>
</comment>
<keyword evidence="2" id="KW-1185">Reference proteome</keyword>
<dbReference type="Proteomes" id="UP001370299">
    <property type="component" value="Unassembled WGS sequence"/>
</dbReference>
<reference evidence="1 2" key="1">
    <citation type="submission" date="2024-03" db="EMBL/GenBank/DDBJ databases">
        <title>Whole genomes of four grape xylem sap localized bacterial endophytes.</title>
        <authorList>
            <person name="Kumar G."/>
            <person name="Savka M.A."/>
        </authorList>
    </citation>
    <scope>NUCLEOTIDE SEQUENCE [LARGE SCALE GENOMIC DNA]</scope>
    <source>
        <strain evidence="1 2">RIT_GXS8</strain>
    </source>
</reference>
<name>A0ABU8Y986_9MICO</name>
<protein>
    <submittedName>
        <fullName evidence="1">Uncharacterized protein</fullName>
    </submittedName>
</protein>
<evidence type="ECO:0000313" key="1">
    <source>
        <dbReference type="EMBL" id="MEK0171386.1"/>
    </source>
</evidence>
<evidence type="ECO:0000313" key="2">
    <source>
        <dbReference type="Proteomes" id="UP001370299"/>
    </source>
</evidence>
<dbReference type="RefSeq" id="WP_340197103.1">
    <property type="nucleotide sequence ID" value="NZ_JBBKAP010000054.1"/>
</dbReference>